<dbReference type="EMBL" id="CP140154">
    <property type="protein sequence ID" value="WQG87116.1"/>
    <property type="molecule type" value="Genomic_DNA"/>
</dbReference>
<dbReference type="Gene3D" id="3.40.50.2000">
    <property type="entry name" value="Glycogen Phosphorylase B"/>
    <property type="match status" value="2"/>
</dbReference>
<evidence type="ECO:0000313" key="4">
    <source>
        <dbReference type="EMBL" id="WQG87116.1"/>
    </source>
</evidence>
<dbReference type="RefSeq" id="WP_072362910.1">
    <property type="nucleotide sequence ID" value="NZ_CP139972.1"/>
</dbReference>
<evidence type="ECO:0000313" key="5">
    <source>
        <dbReference type="Proteomes" id="UP000183788"/>
    </source>
</evidence>
<feature type="domain" description="Glycosyl transferase family 1" evidence="2">
    <location>
        <begin position="161"/>
        <end position="273"/>
    </location>
</feature>
<dbReference type="AlphaFoldDB" id="A0A1K1RJB5"/>
<evidence type="ECO:0000313" key="3">
    <source>
        <dbReference type="EMBL" id="SFW72346.1"/>
    </source>
</evidence>
<dbReference type="Pfam" id="PF00534">
    <property type="entry name" value="Glycos_transf_1"/>
    <property type="match status" value="1"/>
</dbReference>
<dbReference type="PANTHER" id="PTHR46401">
    <property type="entry name" value="GLYCOSYLTRANSFERASE WBBK-RELATED"/>
    <property type="match status" value="1"/>
</dbReference>
<accession>A0A1K1RJB5</accession>
<name>A0A1K1RJB5_9BACT</name>
<dbReference type="InterPro" id="IPR001296">
    <property type="entry name" value="Glyco_trans_1"/>
</dbReference>
<evidence type="ECO:0000313" key="6">
    <source>
        <dbReference type="Proteomes" id="UP001326715"/>
    </source>
</evidence>
<dbReference type="EC" id="2.4.-.-" evidence="4"/>
<proteinExistence type="predicted"/>
<dbReference type="GO" id="GO:0009103">
    <property type="term" value="P:lipopolysaccharide biosynthetic process"/>
    <property type="evidence" value="ECO:0007669"/>
    <property type="project" value="TreeGrafter"/>
</dbReference>
<organism evidence="3 5">
    <name type="scientific">Chitinophaga sancti</name>
    <dbReference type="NCBI Taxonomy" id="1004"/>
    <lineage>
        <taxon>Bacteria</taxon>
        <taxon>Pseudomonadati</taxon>
        <taxon>Bacteroidota</taxon>
        <taxon>Chitinophagia</taxon>
        <taxon>Chitinophagales</taxon>
        <taxon>Chitinophagaceae</taxon>
        <taxon>Chitinophaga</taxon>
    </lineage>
</organism>
<reference evidence="3 5" key="1">
    <citation type="submission" date="2016-11" db="EMBL/GenBank/DDBJ databases">
        <authorList>
            <person name="Jaros S."/>
            <person name="Januszkiewicz K."/>
            <person name="Wedrychowicz H."/>
        </authorList>
    </citation>
    <scope>NUCLEOTIDE SEQUENCE [LARGE SCALE GENOMIC DNA]</scope>
    <source>
        <strain evidence="3 5">DSM 784</strain>
    </source>
</reference>
<keyword evidence="1 3" id="KW-0808">Transferase</keyword>
<evidence type="ECO:0000256" key="1">
    <source>
        <dbReference type="ARBA" id="ARBA00022679"/>
    </source>
</evidence>
<dbReference type="Proteomes" id="UP001326715">
    <property type="component" value="Chromosome"/>
</dbReference>
<dbReference type="EMBL" id="FPIZ01000012">
    <property type="protein sequence ID" value="SFW72346.1"/>
    <property type="molecule type" value="Genomic_DNA"/>
</dbReference>
<keyword evidence="6" id="KW-1185">Reference proteome</keyword>
<keyword evidence="4" id="KW-0328">Glycosyltransferase</keyword>
<protein>
    <submittedName>
        <fullName evidence="3 4">Glycosyltransferase</fullName>
        <ecNumber evidence="4">2.4.-.-</ecNumber>
    </submittedName>
</protein>
<evidence type="ECO:0000259" key="2">
    <source>
        <dbReference type="Pfam" id="PF00534"/>
    </source>
</evidence>
<dbReference type="GO" id="GO:0016757">
    <property type="term" value="F:glycosyltransferase activity"/>
    <property type="evidence" value="ECO:0007669"/>
    <property type="project" value="UniProtKB-KW"/>
</dbReference>
<dbReference type="SUPFAM" id="SSF53756">
    <property type="entry name" value="UDP-Glycosyltransferase/glycogen phosphorylase"/>
    <property type="match status" value="1"/>
</dbReference>
<dbReference type="STRING" id="1004.SAMN05661012_03917"/>
<dbReference type="OrthoDB" id="9765330at2"/>
<sequence length="340" mass="38759">MNKQLNVLVVSGSYPPDICGVGDYVGKLFTTLQSQGGIVFSLYHSRNWKLKSLFRHIKNIRSAKADIIHMQYPTEGYGYSMLPQLIALLFRRRTILTLHELSNRNPFGKLATILFLFISRKIIFTIEEEQAYAAKICPWIRKKSEVINIGSNIPCVNAGVEKRFEIVYFGHIRPVKGIEKVIEQAAKAKEQHLPWRFLIVGQTLSRFEDYYQQLRAGAKDLNITWVTNVDDQEVSILLQSSATAYFPYPDGVSLRRGTFFAALVNGTPIITTKGDKTPLKFEELCYLVDNDTEVIPAIMDILSGSETSLSKLDRSSVYAKQFDWVHIAEQHIRVFKAFKK</sequence>
<dbReference type="PANTHER" id="PTHR46401:SF2">
    <property type="entry name" value="GLYCOSYLTRANSFERASE WBBK-RELATED"/>
    <property type="match status" value="1"/>
</dbReference>
<dbReference type="Proteomes" id="UP000183788">
    <property type="component" value="Unassembled WGS sequence"/>
</dbReference>
<gene>
    <name evidence="3" type="ORF">SAMN05661012_03917</name>
    <name evidence="4" type="ORF">SR876_19540</name>
</gene>
<reference evidence="4 6" key="2">
    <citation type="submission" date="2023-11" db="EMBL/GenBank/DDBJ databases">
        <title>MicrobeMod: A computational toolkit for identifying prokaryotic methylation and restriction-modification with nanopore sequencing.</title>
        <authorList>
            <person name="Crits-Christoph A."/>
            <person name="Kang S.C."/>
            <person name="Lee H."/>
            <person name="Ostrov N."/>
        </authorList>
    </citation>
    <scope>NUCLEOTIDE SEQUENCE [LARGE SCALE GENOMIC DNA]</scope>
    <source>
        <strain evidence="4 6">ATCC 23090</strain>
    </source>
</reference>